<evidence type="ECO:0000256" key="17">
    <source>
        <dbReference type="ARBA" id="ARBA00051755"/>
    </source>
</evidence>
<evidence type="ECO:0000256" key="14">
    <source>
        <dbReference type="ARBA" id="ARBA00051189"/>
    </source>
</evidence>
<evidence type="ECO:0000256" key="25">
    <source>
        <dbReference type="ARBA" id="ARBA00077989"/>
    </source>
</evidence>
<dbReference type="Gene3D" id="2.60.120.590">
    <property type="entry name" value="Alpha-ketoglutarate-dependent dioxygenase AlkB-like"/>
    <property type="match status" value="1"/>
</dbReference>
<evidence type="ECO:0000256" key="6">
    <source>
        <dbReference type="ARBA" id="ARBA00022842"/>
    </source>
</evidence>
<dbReference type="GO" id="GO:0035516">
    <property type="term" value="F:broad specificity oxidative DNA demethylase activity"/>
    <property type="evidence" value="ECO:0007669"/>
    <property type="project" value="UniProtKB-EC"/>
</dbReference>
<keyword evidence="8" id="KW-0560">Oxidoreductase</keyword>
<organism evidence="29 30">
    <name type="scientific">Rhynchophorus ferrugineus</name>
    <name type="common">Red palm weevil</name>
    <name type="synonym">Curculio ferrugineus</name>
    <dbReference type="NCBI Taxonomy" id="354439"/>
    <lineage>
        <taxon>Eukaryota</taxon>
        <taxon>Metazoa</taxon>
        <taxon>Ecdysozoa</taxon>
        <taxon>Arthropoda</taxon>
        <taxon>Hexapoda</taxon>
        <taxon>Insecta</taxon>
        <taxon>Pterygota</taxon>
        <taxon>Neoptera</taxon>
        <taxon>Endopterygota</taxon>
        <taxon>Coleoptera</taxon>
        <taxon>Polyphaga</taxon>
        <taxon>Cucujiformia</taxon>
        <taxon>Curculionidae</taxon>
        <taxon>Dryophthorinae</taxon>
        <taxon>Rhynchophorus</taxon>
    </lineage>
</organism>
<feature type="domain" description="Fe2OG dioxygenase" evidence="28">
    <location>
        <begin position="122"/>
        <end position="228"/>
    </location>
</feature>
<evidence type="ECO:0000256" key="2">
    <source>
        <dbReference type="ARBA" id="ARBA00004604"/>
    </source>
</evidence>
<comment type="catalytic activity">
    <reaction evidence="21">
        <text>a methylated nucleobase within DNA + 2-oxoglutarate + O2 = a nucleobase within DNA + formaldehyde + succinate + CO2</text>
        <dbReference type="Rhea" id="RHEA:30299"/>
        <dbReference type="Rhea" id="RHEA-COMP:12192"/>
        <dbReference type="Rhea" id="RHEA-COMP:12193"/>
        <dbReference type="ChEBI" id="CHEBI:15379"/>
        <dbReference type="ChEBI" id="CHEBI:16526"/>
        <dbReference type="ChEBI" id="CHEBI:16810"/>
        <dbReference type="ChEBI" id="CHEBI:16842"/>
        <dbReference type="ChEBI" id="CHEBI:30031"/>
        <dbReference type="ChEBI" id="CHEBI:32875"/>
        <dbReference type="ChEBI" id="CHEBI:64428"/>
        <dbReference type="EC" id="1.14.11.33"/>
    </reaction>
    <physiologicalReaction direction="left-to-right" evidence="21">
        <dbReference type="Rhea" id="RHEA:30300"/>
    </physiologicalReaction>
</comment>
<keyword evidence="7" id="KW-0223">Dioxygenase</keyword>
<feature type="binding site" evidence="27">
    <location>
        <position position="219"/>
    </location>
    <ligand>
        <name>2-oxoglutarate</name>
        <dbReference type="ChEBI" id="CHEBI:16810"/>
    </ligand>
</feature>
<evidence type="ECO:0000256" key="19">
    <source>
        <dbReference type="ARBA" id="ARBA00052627"/>
    </source>
</evidence>
<evidence type="ECO:0000256" key="15">
    <source>
        <dbReference type="ARBA" id="ARBA00051376"/>
    </source>
</evidence>
<dbReference type="FunFam" id="2.60.120.590:FF:000004">
    <property type="entry name" value="DNA oxidative demethylase ALKBH2"/>
    <property type="match status" value="1"/>
</dbReference>
<evidence type="ECO:0000256" key="11">
    <source>
        <dbReference type="ARBA" id="ARBA00023242"/>
    </source>
</evidence>
<dbReference type="EMBL" id="JAACXV010000338">
    <property type="protein sequence ID" value="KAF7279816.1"/>
    <property type="molecule type" value="Genomic_DNA"/>
</dbReference>
<evidence type="ECO:0000256" key="18">
    <source>
        <dbReference type="ARBA" id="ARBA00052597"/>
    </source>
</evidence>
<dbReference type="GO" id="GO:0006307">
    <property type="term" value="P:DNA alkylation repair"/>
    <property type="evidence" value="ECO:0007669"/>
    <property type="project" value="TreeGrafter"/>
</dbReference>
<dbReference type="GO" id="GO:0008198">
    <property type="term" value="F:ferrous iron binding"/>
    <property type="evidence" value="ECO:0007669"/>
    <property type="project" value="TreeGrafter"/>
</dbReference>
<evidence type="ECO:0000259" key="28">
    <source>
        <dbReference type="PROSITE" id="PS51471"/>
    </source>
</evidence>
<dbReference type="InterPro" id="IPR032852">
    <property type="entry name" value="ALKBH2"/>
</dbReference>
<name>A0A834IIC6_RHYFE</name>
<evidence type="ECO:0000313" key="29">
    <source>
        <dbReference type="EMBL" id="KAF7279816.1"/>
    </source>
</evidence>
<evidence type="ECO:0000256" key="26">
    <source>
        <dbReference type="ARBA" id="ARBA00081727"/>
    </source>
</evidence>
<comment type="catalytic activity">
    <reaction evidence="13">
        <text>an N(3)-methyl-2'-deoxycytidine in single-stranded DNA + 2-oxoglutarate + O2 = a 2'-deoxycytidine in single-stranded DNA + formaldehyde + succinate + CO2 + H(+)</text>
        <dbReference type="Rhea" id="RHEA:70435"/>
        <dbReference type="Rhea" id="RHEA-COMP:12846"/>
        <dbReference type="Rhea" id="RHEA-COMP:17894"/>
        <dbReference type="ChEBI" id="CHEBI:15378"/>
        <dbReference type="ChEBI" id="CHEBI:15379"/>
        <dbReference type="ChEBI" id="CHEBI:16526"/>
        <dbReference type="ChEBI" id="CHEBI:16810"/>
        <dbReference type="ChEBI" id="CHEBI:16842"/>
        <dbReference type="ChEBI" id="CHEBI:30031"/>
        <dbReference type="ChEBI" id="CHEBI:85452"/>
        <dbReference type="ChEBI" id="CHEBI:139075"/>
    </reaction>
    <physiologicalReaction direction="left-to-right" evidence="13">
        <dbReference type="Rhea" id="RHEA:70436"/>
    </physiologicalReaction>
</comment>
<evidence type="ECO:0000256" key="20">
    <source>
        <dbReference type="ARBA" id="ARBA00052800"/>
    </source>
</evidence>
<feature type="binding site" evidence="27">
    <location>
        <begin position="72"/>
        <end position="74"/>
    </location>
    <ligand>
        <name>substrate</name>
    </ligand>
</feature>
<protein>
    <recommendedName>
        <fullName evidence="24">DNA oxidative demethylase ALKBH2</fullName>
        <ecNumber evidence="23">1.14.11.33</ecNumber>
    </recommendedName>
    <alternativeName>
        <fullName evidence="25">Alkylated DNA repair protein alkB homolog 2</fullName>
    </alternativeName>
    <alternativeName>
        <fullName evidence="26">Alpha-ketoglutarate-dependent dioxygenase alkB homolog 2</fullName>
    </alternativeName>
</protein>
<evidence type="ECO:0000256" key="27">
    <source>
        <dbReference type="PIRSR" id="PIRSR632852-1"/>
    </source>
</evidence>
<comment type="catalytic activity">
    <reaction evidence="12">
        <text>an N(1)-methyl-2'-deoxyadenosine in single-stranded DNA + 2-oxoglutarate + O2 = a 2'-deoxyadenosine in single-stranded DNA + formaldehyde + succinate + CO2 + H(+)</text>
        <dbReference type="Rhea" id="RHEA:70447"/>
        <dbReference type="Rhea" id="RHEA-COMP:17895"/>
        <dbReference type="Rhea" id="RHEA-COMP:17896"/>
        <dbReference type="ChEBI" id="CHEBI:15378"/>
        <dbReference type="ChEBI" id="CHEBI:15379"/>
        <dbReference type="ChEBI" id="CHEBI:16526"/>
        <dbReference type="ChEBI" id="CHEBI:16810"/>
        <dbReference type="ChEBI" id="CHEBI:16842"/>
        <dbReference type="ChEBI" id="CHEBI:30031"/>
        <dbReference type="ChEBI" id="CHEBI:90615"/>
        <dbReference type="ChEBI" id="CHEBI:139096"/>
    </reaction>
    <physiologicalReaction direction="left-to-right" evidence="12">
        <dbReference type="Rhea" id="RHEA:70448"/>
    </physiologicalReaction>
</comment>
<dbReference type="SUPFAM" id="SSF51197">
    <property type="entry name" value="Clavaminate synthase-like"/>
    <property type="match status" value="1"/>
</dbReference>
<evidence type="ECO:0000256" key="16">
    <source>
        <dbReference type="ARBA" id="ARBA00051434"/>
    </source>
</evidence>
<evidence type="ECO:0000256" key="9">
    <source>
        <dbReference type="ARBA" id="ARBA00023004"/>
    </source>
</evidence>
<dbReference type="GO" id="GO:0005654">
    <property type="term" value="C:nucleoplasm"/>
    <property type="evidence" value="ECO:0007669"/>
    <property type="project" value="UniProtKB-SubCell"/>
</dbReference>
<dbReference type="GO" id="GO:0005730">
    <property type="term" value="C:nucleolus"/>
    <property type="evidence" value="ECO:0007669"/>
    <property type="project" value="UniProtKB-SubCell"/>
</dbReference>
<evidence type="ECO:0000256" key="5">
    <source>
        <dbReference type="ARBA" id="ARBA00022763"/>
    </source>
</evidence>
<comment type="catalytic activity">
    <reaction evidence="18">
        <text>a 3,N(4)-etheno-2'-deoxycytidine in single-stranded DNA + 2-oxoglutarate + O2 + H2O = a 2'-deoxycytidine in single-stranded DNA + glyoxal + succinate + CO2</text>
        <dbReference type="Rhea" id="RHEA:70471"/>
        <dbReference type="Rhea" id="RHEA-COMP:12846"/>
        <dbReference type="Rhea" id="RHEA-COMP:17906"/>
        <dbReference type="ChEBI" id="CHEBI:15377"/>
        <dbReference type="ChEBI" id="CHEBI:15379"/>
        <dbReference type="ChEBI" id="CHEBI:16526"/>
        <dbReference type="ChEBI" id="CHEBI:16810"/>
        <dbReference type="ChEBI" id="CHEBI:30031"/>
        <dbReference type="ChEBI" id="CHEBI:34779"/>
        <dbReference type="ChEBI" id="CHEBI:85452"/>
        <dbReference type="ChEBI" id="CHEBI:189585"/>
    </reaction>
    <physiologicalReaction direction="left-to-right" evidence="18">
        <dbReference type="Rhea" id="RHEA:70472"/>
    </physiologicalReaction>
</comment>
<evidence type="ECO:0000256" key="10">
    <source>
        <dbReference type="ARBA" id="ARBA00023204"/>
    </source>
</evidence>
<dbReference type="PROSITE" id="PS51471">
    <property type="entry name" value="FE2OG_OXY"/>
    <property type="match status" value="1"/>
</dbReference>
<comment type="catalytic activity">
    <reaction evidence="16">
        <text>a 3,N(4)-etheno-2'-deoxycytidine in double-stranded DNA + 2-oxoglutarate + O2 + H2O = a 2'-deoxycytidine in double-stranded DNA + glyoxal + succinate + CO2</text>
        <dbReference type="Rhea" id="RHEA:70467"/>
        <dbReference type="Rhea" id="RHEA-COMP:17070"/>
        <dbReference type="Rhea" id="RHEA-COMP:17905"/>
        <dbReference type="ChEBI" id="CHEBI:15377"/>
        <dbReference type="ChEBI" id="CHEBI:15379"/>
        <dbReference type="ChEBI" id="CHEBI:16526"/>
        <dbReference type="ChEBI" id="CHEBI:16810"/>
        <dbReference type="ChEBI" id="CHEBI:30031"/>
        <dbReference type="ChEBI" id="CHEBI:34779"/>
        <dbReference type="ChEBI" id="CHEBI:85452"/>
        <dbReference type="ChEBI" id="CHEBI:189585"/>
    </reaction>
    <physiologicalReaction direction="left-to-right" evidence="16">
        <dbReference type="Rhea" id="RHEA:70468"/>
    </physiologicalReaction>
</comment>
<evidence type="ECO:0000256" key="13">
    <source>
        <dbReference type="ARBA" id="ARBA00051165"/>
    </source>
</evidence>
<accession>A0A834IIC6</accession>
<keyword evidence="5" id="KW-0227">DNA damage</keyword>
<dbReference type="Pfam" id="PF13532">
    <property type="entry name" value="2OG-FeII_Oxy_2"/>
    <property type="match status" value="1"/>
</dbReference>
<sequence>MSDTDTGTETLENKLSSITLMRDNLKWRKITQEGLDVDYTMLFSRSLSDMIMKNLDETVEYYTGKLAQVKVFGKLHPIPRLQAAYGDPEVRYEFSGISLMAKPWLPVLKLLRDVVENATGFHYNFVLINKYRDGNDHIGEHRDNEKEIDKKTPIASLTLGQQRTFVFRHGEARLKGKLKRALASVKIELECGSLLLMNPPTNKYWYHSLPPRKKLTGARINLTFRNVVPCEK</sequence>
<feature type="binding site" evidence="27">
    <location>
        <position position="223"/>
    </location>
    <ligand>
        <name>2-oxoglutarate</name>
        <dbReference type="ChEBI" id="CHEBI:16810"/>
    </ligand>
</feature>
<feature type="binding site" evidence="27">
    <location>
        <position position="131"/>
    </location>
    <ligand>
        <name>2-oxoglutarate</name>
        <dbReference type="ChEBI" id="CHEBI:16810"/>
    </ligand>
</feature>
<comment type="subcellular location">
    <subcellularLocation>
        <location evidence="2">Nucleus</location>
        <location evidence="2">Nucleolus</location>
    </subcellularLocation>
    <subcellularLocation>
        <location evidence="3">Nucleus</location>
        <location evidence="3">Nucleoplasm</location>
    </subcellularLocation>
</comment>
<keyword evidence="10" id="KW-0234">DNA repair</keyword>
<gene>
    <name evidence="29" type="ORF">GWI33_006699</name>
</gene>
<evidence type="ECO:0000256" key="23">
    <source>
        <dbReference type="ARBA" id="ARBA00066725"/>
    </source>
</evidence>
<comment type="catalytic activity">
    <reaction evidence="20">
        <text>an N(1)-methyl-2'-deoxyadenosine in double-stranded DNA + 2-oxoglutarate + O2 = a 2'-deoxyadenosine in double-stranded DNA + formaldehyde + succinate + CO2 + H(+)</text>
        <dbReference type="Rhea" id="RHEA:70443"/>
        <dbReference type="Rhea" id="RHEA-COMP:14236"/>
        <dbReference type="Rhea" id="RHEA-COMP:17897"/>
        <dbReference type="ChEBI" id="CHEBI:15378"/>
        <dbReference type="ChEBI" id="CHEBI:15379"/>
        <dbReference type="ChEBI" id="CHEBI:16526"/>
        <dbReference type="ChEBI" id="CHEBI:16810"/>
        <dbReference type="ChEBI" id="CHEBI:16842"/>
        <dbReference type="ChEBI" id="CHEBI:30031"/>
        <dbReference type="ChEBI" id="CHEBI:90615"/>
        <dbReference type="ChEBI" id="CHEBI:139096"/>
    </reaction>
    <physiologicalReaction direction="left-to-right" evidence="20">
        <dbReference type="Rhea" id="RHEA:70444"/>
    </physiologicalReaction>
</comment>
<dbReference type="InterPro" id="IPR005123">
    <property type="entry name" value="Oxoglu/Fe-dep_dioxygenase_dom"/>
</dbReference>
<evidence type="ECO:0000256" key="21">
    <source>
        <dbReference type="ARBA" id="ARBA00053025"/>
    </source>
</evidence>
<dbReference type="GO" id="GO:0051747">
    <property type="term" value="F:cytosine C-5 DNA demethylase activity"/>
    <property type="evidence" value="ECO:0007669"/>
    <property type="project" value="TreeGrafter"/>
</dbReference>
<comment type="catalytic activity">
    <reaction evidence="14">
        <text>a 1,N(6)-etheno-2'-deoxyadenosine in single-stranded DNA + 2-oxoglutarate + O2 + H2O = a 2'-deoxyadenosine in single-stranded DNA + glyoxal + succinate + CO2</text>
        <dbReference type="Rhea" id="RHEA:70459"/>
        <dbReference type="Rhea" id="RHEA-COMP:17896"/>
        <dbReference type="Rhea" id="RHEA-COMP:17904"/>
        <dbReference type="ChEBI" id="CHEBI:15377"/>
        <dbReference type="ChEBI" id="CHEBI:15379"/>
        <dbReference type="ChEBI" id="CHEBI:16526"/>
        <dbReference type="ChEBI" id="CHEBI:16810"/>
        <dbReference type="ChEBI" id="CHEBI:30031"/>
        <dbReference type="ChEBI" id="CHEBI:34779"/>
        <dbReference type="ChEBI" id="CHEBI:90615"/>
        <dbReference type="ChEBI" id="CHEBI:189583"/>
    </reaction>
    <physiologicalReaction direction="left-to-right" evidence="14">
        <dbReference type="Rhea" id="RHEA:70460"/>
    </physiologicalReaction>
</comment>
<dbReference type="InterPro" id="IPR027450">
    <property type="entry name" value="AlkB-like"/>
</dbReference>
<proteinExistence type="predicted"/>
<keyword evidence="11" id="KW-0539">Nucleus</keyword>
<comment type="catalytic activity">
    <reaction evidence="15">
        <text>an N(3)-methyl-2'-deoxycytidine in double-stranded DNA + 2-oxoglutarate + O2 = a 2'-deoxycytidine in double-stranded DNA + formaldehyde + succinate + CO2 + H(+)</text>
        <dbReference type="Rhea" id="RHEA:70439"/>
        <dbReference type="Rhea" id="RHEA-COMP:14237"/>
        <dbReference type="Rhea" id="RHEA-COMP:17070"/>
        <dbReference type="ChEBI" id="CHEBI:15378"/>
        <dbReference type="ChEBI" id="CHEBI:15379"/>
        <dbReference type="ChEBI" id="CHEBI:16526"/>
        <dbReference type="ChEBI" id="CHEBI:16810"/>
        <dbReference type="ChEBI" id="CHEBI:16842"/>
        <dbReference type="ChEBI" id="CHEBI:30031"/>
        <dbReference type="ChEBI" id="CHEBI:85452"/>
        <dbReference type="ChEBI" id="CHEBI:139075"/>
    </reaction>
    <physiologicalReaction direction="left-to-right" evidence="15">
        <dbReference type="Rhea" id="RHEA:70440"/>
    </physiologicalReaction>
</comment>
<keyword evidence="6" id="KW-0460">Magnesium</keyword>
<evidence type="ECO:0000256" key="8">
    <source>
        <dbReference type="ARBA" id="ARBA00023002"/>
    </source>
</evidence>
<reference evidence="29" key="1">
    <citation type="submission" date="2020-08" db="EMBL/GenBank/DDBJ databases">
        <title>Genome sequencing and assembly of the red palm weevil Rhynchophorus ferrugineus.</title>
        <authorList>
            <person name="Dias G.B."/>
            <person name="Bergman C.M."/>
            <person name="Manee M."/>
        </authorList>
    </citation>
    <scope>NUCLEOTIDE SEQUENCE</scope>
    <source>
        <strain evidence="29">AA-2017</strain>
        <tissue evidence="29">Whole larva</tissue>
    </source>
</reference>
<dbReference type="AlphaFoldDB" id="A0A834IIC6"/>
<evidence type="ECO:0000256" key="22">
    <source>
        <dbReference type="ARBA" id="ARBA00062909"/>
    </source>
</evidence>
<feature type="binding site" evidence="27">
    <location>
        <position position="141"/>
    </location>
    <ligand>
        <name>2-oxoglutarate</name>
        <dbReference type="ChEBI" id="CHEBI:16810"/>
    </ligand>
</feature>
<keyword evidence="30" id="KW-1185">Reference proteome</keyword>
<dbReference type="PANTHER" id="PTHR31573">
    <property type="entry name" value="ALPHA-KETOGLUTARATE-DEPENDENT DIOXYGENASE ALKB HOMOLOG 2"/>
    <property type="match status" value="1"/>
</dbReference>
<keyword evidence="9" id="KW-0408">Iron</keyword>
<evidence type="ECO:0000256" key="1">
    <source>
        <dbReference type="ARBA" id="ARBA00001954"/>
    </source>
</evidence>
<evidence type="ECO:0000256" key="12">
    <source>
        <dbReference type="ARBA" id="ARBA00051010"/>
    </source>
</evidence>
<feature type="binding site" evidence="27">
    <location>
        <position position="129"/>
    </location>
    <ligand>
        <name>2-oxoglutarate</name>
        <dbReference type="ChEBI" id="CHEBI:16810"/>
    </ligand>
</feature>
<feature type="binding site" evidence="27">
    <location>
        <position position="225"/>
    </location>
    <ligand>
        <name>2-oxoglutarate</name>
        <dbReference type="ChEBI" id="CHEBI:16810"/>
    </ligand>
</feature>
<comment type="cofactor">
    <cofactor evidence="1">
        <name>Fe(2+)</name>
        <dbReference type="ChEBI" id="CHEBI:29033"/>
    </cofactor>
</comment>
<dbReference type="InterPro" id="IPR037151">
    <property type="entry name" value="AlkB-like_sf"/>
</dbReference>
<dbReference type="EC" id="1.14.11.33" evidence="23"/>
<comment type="subunit">
    <text evidence="22">Interacts with PCNA homotrimer; this interaction is enhanced during the S-phase of the cell cycle. Interacts with nucleolar proteins NCL, UBTF and NPM1. Interacts with XRCC5-XRCC6 heterodimer.</text>
</comment>
<evidence type="ECO:0000256" key="3">
    <source>
        <dbReference type="ARBA" id="ARBA00004642"/>
    </source>
</evidence>
<comment type="catalytic activity">
    <reaction evidence="19">
        <text>a 1,N(6)-etheno-2'-deoxyadenosine in double-stranded DNA + 2-oxoglutarate + O2 + H2O = a 2'-deoxyadenosine in double-stranded DNA + glyoxal + succinate + CO2</text>
        <dbReference type="Rhea" id="RHEA:70463"/>
        <dbReference type="Rhea" id="RHEA-COMP:17897"/>
        <dbReference type="Rhea" id="RHEA-COMP:17903"/>
        <dbReference type="ChEBI" id="CHEBI:15377"/>
        <dbReference type="ChEBI" id="CHEBI:15379"/>
        <dbReference type="ChEBI" id="CHEBI:16526"/>
        <dbReference type="ChEBI" id="CHEBI:16810"/>
        <dbReference type="ChEBI" id="CHEBI:30031"/>
        <dbReference type="ChEBI" id="CHEBI:34779"/>
        <dbReference type="ChEBI" id="CHEBI:90615"/>
        <dbReference type="ChEBI" id="CHEBI:189583"/>
    </reaction>
    <physiologicalReaction direction="left-to-right" evidence="19">
        <dbReference type="Rhea" id="RHEA:70464"/>
    </physiologicalReaction>
</comment>
<keyword evidence="4" id="KW-0479">Metal-binding</keyword>
<dbReference type="PANTHER" id="PTHR31573:SF1">
    <property type="entry name" value="DNA OXIDATIVE DEMETHYLASE ALKBH2"/>
    <property type="match status" value="1"/>
</dbReference>
<evidence type="ECO:0000256" key="7">
    <source>
        <dbReference type="ARBA" id="ARBA00022964"/>
    </source>
</evidence>
<dbReference type="Proteomes" id="UP000625711">
    <property type="component" value="Unassembled WGS sequence"/>
</dbReference>
<dbReference type="OrthoDB" id="445341at2759"/>
<evidence type="ECO:0000256" key="24">
    <source>
        <dbReference type="ARBA" id="ARBA00072134"/>
    </source>
</evidence>
<evidence type="ECO:0000313" key="30">
    <source>
        <dbReference type="Proteomes" id="UP000625711"/>
    </source>
</evidence>
<comment type="catalytic activity">
    <reaction evidence="17">
        <text>a 1,N(2)-etheno-2'-deoxyguanosine in double-stranded DNA + 2-oxoglutarate + O2 + H2O = a 2'-deoxyguanosine in double-stranded DNA + glyoxal + succinate + CO2</text>
        <dbReference type="Rhea" id="RHEA:70487"/>
        <dbReference type="Rhea" id="RHEA-COMP:17910"/>
        <dbReference type="Rhea" id="RHEA-COMP:17912"/>
        <dbReference type="ChEBI" id="CHEBI:15377"/>
        <dbReference type="ChEBI" id="CHEBI:15379"/>
        <dbReference type="ChEBI" id="CHEBI:16526"/>
        <dbReference type="ChEBI" id="CHEBI:16810"/>
        <dbReference type="ChEBI" id="CHEBI:30031"/>
        <dbReference type="ChEBI" id="CHEBI:34779"/>
        <dbReference type="ChEBI" id="CHEBI:85445"/>
        <dbReference type="ChEBI" id="CHEBI:189586"/>
    </reaction>
    <physiologicalReaction direction="left-to-right" evidence="17">
        <dbReference type="Rhea" id="RHEA:70488"/>
    </physiologicalReaction>
</comment>
<comment type="caution">
    <text evidence="29">The sequence shown here is derived from an EMBL/GenBank/DDBJ whole genome shotgun (WGS) entry which is preliminary data.</text>
</comment>
<evidence type="ECO:0000256" key="4">
    <source>
        <dbReference type="ARBA" id="ARBA00022723"/>
    </source>
</evidence>
<feature type="binding site" evidence="27">
    <location>
        <position position="207"/>
    </location>
    <ligand>
        <name>2-oxoglutarate</name>
        <dbReference type="ChEBI" id="CHEBI:16810"/>
    </ligand>
</feature>
<feature type="binding site" evidence="27">
    <location>
        <begin position="92"/>
        <end position="94"/>
    </location>
    <ligand>
        <name>substrate</name>
    </ligand>
</feature>